<feature type="domain" description="Transcription elongation factor GreA/GreB N-terminal" evidence="11">
    <location>
        <begin position="5"/>
        <end position="75"/>
    </location>
</feature>
<name>A0A3B1E0T8_9GAMM</name>
<dbReference type="PIRSF" id="PIRSF006092">
    <property type="entry name" value="GreA_GreB"/>
    <property type="match status" value="1"/>
</dbReference>
<dbReference type="GO" id="GO:0003746">
    <property type="term" value="F:translation elongation factor activity"/>
    <property type="evidence" value="ECO:0007669"/>
    <property type="project" value="UniProtKB-KW"/>
</dbReference>
<evidence type="ECO:0000313" key="13">
    <source>
        <dbReference type="Proteomes" id="UP000271849"/>
    </source>
</evidence>
<dbReference type="Pfam" id="PF01272">
    <property type="entry name" value="GreA_GreB"/>
    <property type="match status" value="1"/>
</dbReference>
<dbReference type="RefSeq" id="WP_197713302.1">
    <property type="nucleotide sequence ID" value="NZ_LR025085.1"/>
</dbReference>
<keyword evidence="4 8" id="KW-0238">DNA-binding</keyword>
<dbReference type="Gene3D" id="1.10.287.180">
    <property type="entry name" value="Transcription elongation factor, GreA/GreB, N-terminal domain"/>
    <property type="match status" value="1"/>
</dbReference>
<proteinExistence type="inferred from homology"/>
<dbReference type="GO" id="GO:0006354">
    <property type="term" value="P:DNA-templated transcription elongation"/>
    <property type="evidence" value="ECO:0007669"/>
    <property type="project" value="TreeGrafter"/>
</dbReference>
<keyword evidence="3 8" id="KW-0805">Transcription regulation</keyword>
<dbReference type="SUPFAM" id="SSF54534">
    <property type="entry name" value="FKBP-like"/>
    <property type="match status" value="1"/>
</dbReference>
<dbReference type="InterPro" id="IPR036805">
    <property type="entry name" value="Tscrpt_elong_fac_GreA/B_N_sf"/>
</dbReference>
<dbReference type="InterPro" id="IPR001437">
    <property type="entry name" value="Tscrpt_elong_fac_GreA/B_C"/>
</dbReference>
<reference evidence="13" key="1">
    <citation type="submission" date="2018-09" db="EMBL/GenBank/DDBJ databases">
        <authorList>
            <person name="Manzano-Marin A."/>
            <person name="Manzano-Marin A."/>
        </authorList>
    </citation>
    <scope>NUCLEOTIDE SEQUENCE [LARGE SCALE GENOMIC DNA]</scope>
    <source>
        <strain evidence="13">BuCistrobi</strain>
    </source>
</reference>
<dbReference type="InterPro" id="IPR018151">
    <property type="entry name" value="TF_GreA/GreB_CS"/>
</dbReference>
<evidence type="ECO:0000256" key="9">
    <source>
        <dbReference type="RuleBase" id="RU000556"/>
    </source>
</evidence>
<dbReference type="SUPFAM" id="SSF46557">
    <property type="entry name" value="GreA transcript cleavage protein, N-terminal domain"/>
    <property type="match status" value="1"/>
</dbReference>
<dbReference type="NCBIfam" id="NF001261">
    <property type="entry name" value="PRK00226.1-2"/>
    <property type="match status" value="1"/>
</dbReference>
<dbReference type="HAMAP" id="MF_00105">
    <property type="entry name" value="GreA_GreB"/>
    <property type="match status" value="1"/>
</dbReference>
<dbReference type="PANTHER" id="PTHR30437">
    <property type="entry name" value="TRANSCRIPTION ELONGATION FACTOR GREA"/>
    <property type="match status" value="1"/>
</dbReference>
<dbReference type="EMBL" id="LR025085">
    <property type="protein sequence ID" value="VAX76635.1"/>
    <property type="molecule type" value="Genomic_DNA"/>
</dbReference>
<evidence type="ECO:0000259" key="11">
    <source>
        <dbReference type="Pfam" id="PF03449"/>
    </source>
</evidence>
<organism evidence="12 13">
    <name type="scientific">Buchnera aphidicola</name>
    <name type="common">Cinara strobi</name>
    <dbReference type="NCBI Taxonomy" id="1921549"/>
    <lineage>
        <taxon>Bacteria</taxon>
        <taxon>Pseudomonadati</taxon>
        <taxon>Pseudomonadota</taxon>
        <taxon>Gammaproteobacteria</taxon>
        <taxon>Enterobacterales</taxon>
        <taxon>Erwiniaceae</taxon>
        <taxon>Buchnera</taxon>
    </lineage>
</organism>
<dbReference type="InterPro" id="IPR023459">
    <property type="entry name" value="Tscrpt_elong_fac_GreA/B_fam"/>
</dbReference>
<feature type="domain" description="Transcription elongation factor GreA/GreB C-terminal" evidence="10">
    <location>
        <begin position="84"/>
        <end position="158"/>
    </location>
</feature>
<evidence type="ECO:0000256" key="3">
    <source>
        <dbReference type="ARBA" id="ARBA00023015"/>
    </source>
</evidence>
<evidence type="ECO:0000256" key="7">
    <source>
        <dbReference type="ARBA" id="ARBA00030776"/>
    </source>
</evidence>
<dbReference type="GO" id="GO:0070063">
    <property type="term" value="F:RNA polymerase binding"/>
    <property type="evidence" value="ECO:0007669"/>
    <property type="project" value="InterPro"/>
</dbReference>
<dbReference type="STRING" id="1921549.GCA_900128825_00246"/>
<dbReference type="InterPro" id="IPR022691">
    <property type="entry name" value="Tscrpt_elong_fac_GreA/B_N"/>
</dbReference>
<dbReference type="Gene3D" id="3.10.50.30">
    <property type="entry name" value="Transcription elongation factor, GreA/GreB, C-terminal domain"/>
    <property type="match status" value="1"/>
</dbReference>
<evidence type="ECO:0000256" key="8">
    <source>
        <dbReference type="HAMAP-Rule" id="MF_00105"/>
    </source>
</evidence>
<dbReference type="InterPro" id="IPR006359">
    <property type="entry name" value="Tscrpt_elong_fac_GreA"/>
</dbReference>
<dbReference type="FunFam" id="3.10.50.30:FF:000001">
    <property type="entry name" value="Transcription elongation factor GreA"/>
    <property type="match status" value="1"/>
</dbReference>
<dbReference type="NCBIfam" id="TIGR01462">
    <property type="entry name" value="greA"/>
    <property type="match status" value="1"/>
</dbReference>
<comment type="similarity">
    <text evidence="1 8 9">Belongs to the GreA/GreB family.</text>
</comment>
<keyword evidence="5 8" id="KW-0804">Transcription</keyword>
<sequence length="159" mass="18057">MLNKVPMTLRGFNKLKSELKKLKNKTRPSIVQAIASARQLGDLKENAEYHAAREEQGFCENRICEIEKKLLYAQIIDVTKIPFKGVVIFGSTVTILQICTNNIFVYTIVGDDEANCKEFSISIHSPMSRALIGKKEHDMILVKTPKGLVKYLIKKIEYI</sequence>
<dbReference type="InterPro" id="IPR036953">
    <property type="entry name" value="GreA/GreB_C_sf"/>
</dbReference>
<keyword evidence="12" id="KW-0648">Protein biosynthesis</keyword>
<dbReference type="GO" id="GO:0032784">
    <property type="term" value="P:regulation of DNA-templated transcription elongation"/>
    <property type="evidence" value="ECO:0007669"/>
    <property type="project" value="UniProtKB-UniRule"/>
</dbReference>
<evidence type="ECO:0000256" key="6">
    <source>
        <dbReference type="ARBA" id="ARBA00024916"/>
    </source>
</evidence>
<dbReference type="GO" id="GO:0003677">
    <property type="term" value="F:DNA binding"/>
    <property type="evidence" value="ECO:0007669"/>
    <property type="project" value="UniProtKB-UniRule"/>
</dbReference>
<evidence type="ECO:0000256" key="2">
    <source>
        <dbReference type="ARBA" id="ARBA00013729"/>
    </source>
</evidence>
<evidence type="ECO:0000256" key="4">
    <source>
        <dbReference type="ARBA" id="ARBA00023125"/>
    </source>
</evidence>
<evidence type="ECO:0000259" key="10">
    <source>
        <dbReference type="Pfam" id="PF01272"/>
    </source>
</evidence>
<dbReference type="NCBIfam" id="NF001263">
    <property type="entry name" value="PRK00226.1-4"/>
    <property type="match status" value="1"/>
</dbReference>
<dbReference type="FunFam" id="1.10.287.180:FF:000001">
    <property type="entry name" value="Transcription elongation factor GreA"/>
    <property type="match status" value="1"/>
</dbReference>
<dbReference type="Pfam" id="PF03449">
    <property type="entry name" value="GreA_GreB_N"/>
    <property type="match status" value="1"/>
</dbReference>
<protein>
    <recommendedName>
        <fullName evidence="2 8">Transcription elongation factor GreA</fullName>
    </recommendedName>
    <alternativeName>
        <fullName evidence="7 8">Transcript cleavage factor GreA</fullName>
    </alternativeName>
</protein>
<comment type="function">
    <text evidence="6 8 9">Necessary for efficient RNA polymerase transcription elongation past template-encoded arresting sites. The arresting sites in DNA have the property of trapping a certain fraction of elongating RNA polymerases that pass through, resulting in locked ternary complexes. Cleavage of the nascent transcript by cleavage factors such as GreA or GreB allows the resumption of elongation from the new 3'terminus. GreA releases sequences of 2 to 3 nucleotides.</text>
</comment>
<dbReference type="NCBIfam" id="NF001264">
    <property type="entry name" value="PRK00226.1-5"/>
    <property type="match status" value="1"/>
</dbReference>
<evidence type="ECO:0000256" key="1">
    <source>
        <dbReference type="ARBA" id="ARBA00008213"/>
    </source>
</evidence>
<dbReference type="PANTHER" id="PTHR30437:SF4">
    <property type="entry name" value="TRANSCRIPTION ELONGATION FACTOR GREA"/>
    <property type="match status" value="1"/>
</dbReference>
<keyword evidence="12" id="KW-0251">Elongation factor</keyword>
<dbReference type="AlphaFoldDB" id="A0A3B1E0T8"/>
<gene>
    <name evidence="8 12" type="primary">greA</name>
    <name evidence="12" type="ORF">BUCINSTRO3249_0247</name>
</gene>
<accession>A0A3B1E0T8</accession>
<dbReference type="Proteomes" id="UP000271849">
    <property type="component" value="Chromosome"/>
</dbReference>
<evidence type="ECO:0000313" key="12">
    <source>
        <dbReference type="EMBL" id="VAX76635.1"/>
    </source>
</evidence>
<evidence type="ECO:0000256" key="5">
    <source>
        <dbReference type="ARBA" id="ARBA00023163"/>
    </source>
</evidence>
<dbReference type="PROSITE" id="PS00829">
    <property type="entry name" value="GREAB_1"/>
    <property type="match status" value="1"/>
</dbReference>
<dbReference type="InterPro" id="IPR028624">
    <property type="entry name" value="Tscrpt_elong_fac_GreA/B"/>
</dbReference>